<keyword evidence="2" id="KW-1185">Reference proteome</keyword>
<dbReference type="EMBL" id="DF820459">
    <property type="protein sequence ID" value="GAK52855.1"/>
    <property type="molecule type" value="Genomic_DNA"/>
</dbReference>
<sequence length="127" mass="14675">MYLKDYLANLTNTLNEYAELGVIAASELSTDFRSDKIGFLSGKITFIDGSTLSFKEYLDLRYRVDKKTYSFHYQDRDALLRFRYDNALHKPDPGFLEHKHVAGDIIPAAILDLRDVLEEIAQIYFAE</sequence>
<name>A0A0S6VZY8_9BACT</name>
<proteinExistence type="predicted"/>
<dbReference type="STRING" id="1499966.U14_04112"/>
<gene>
    <name evidence="1" type="ORF">U14_04112</name>
</gene>
<reference evidence="1" key="1">
    <citation type="journal article" date="2015" name="PeerJ">
        <title>First genomic representation of candidate bacterial phylum KSB3 points to enhanced environmental sensing as a trigger of wastewater bulking.</title>
        <authorList>
            <person name="Sekiguchi Y."/>
            <person name="Ohashi A."/>
            <person name="Parks D.H."/>
            <person name="Yamauchi T."/>
            <person name="Tyson G.W."/>
            <person name="Hugenholtz P."/>
        </authorList>
    </citation>
    <scope>NUCLEOTIDE SEQUENCE [LARGE SCALE GENOMIC DNA]</scope>
</reference>
<dbReference type="Pfam" id="PF20126">
    <property type="entry name" value="TumE"/>
    <property type="match status" value="1"/>
</dbReference>
<evidence type="ECO:0000313" key="2">
    <source>
        <dbReference type="Proteomes" id="UP000030700"/>
    </source>
</evidence>
<protein>
    <submittedName>
        <fullName evidence="1">Genome sequencing data, contig C330</fullName>
    </submittedName>
</protein>
<organism evidence="1">
    <name type="scientific">Candidatus Moduliflexus flocculans</name>
    <dbReference type="NCBI Taxonomy" id="1499966"/>
    <lineage>
        <taxon>Bacteria</taxon>
        <taxon>Candidatus Moduliflexota</taxon>
        <taxon>Candidatus Moduliflexia</taxon>
        <taxon>Candidatus Moduliflexales</taxon>
        <taxon>Candidatus Moduliflexaceae</taxon>
    </lineage>
</organism>
<accession>A0A0S6VZY8</accession>
<dbReference type="Proteomes" id="UP000030700">
    <property type="component" value="Unassembled WGS sequence"/>
</dbReference>
<dbReference type="AlphaFoldDB" id="A0A0S6VZY8"/>
<dbReference type="InterPro" id="IPR045397">
    <property type="entry name" value="TumE-like"/>
</dbReference>
<evidence type="ECO:0000313" key="1">
    <source>
        <dbReference type="EMBL" id="GAK52855.1"/>
    </source>
</evidence>
<dbReference type="HOGENOM" id="CLU_159819_0_0_0"/>